<proteinExistence type="inferred from homology"/>
<dbReference type="SUPFAM" id="SSF55252">
    <property type="entry name" value="C-terminal domain of arginine repressor"/>
    <property type="match status" value="1"/>
</dbReference>
<dbReference type="SUPFAM" id="SSF46785">
    <property type="entry name" value="Winged helix' DNA-binding domain"/>
    <property type="match status" value="1"/>
</dbReference>
<keyword evidence="3" id="KW-0963">Cytoplasm</keyword>
<comment type="similarity">
    <text evidence="2">Belongs to the ArgR family.</text>
</comment>
<evidence type="ECO:0000256" key="3">
    <source>
        <dbReference type="ARBA" id="ARBA00022490"/>
    </source>
</evidence>
<feature type="domain" description="Arginine repressor C-terminal" evidence="9">
    <location>
        <begin position="84"/>
        <end position="146"/>
    </location>
</feature>
<reference evidence="10" key="1">
    <citation type="submission" date="2020-05" db="EMBL/GenBank/DDBJ databases">
        <authorList>
            <person name="Chiriac C."/>
            <person name="Salcher M."/>
            <person name="Ghai R."/>
            <person name="Kavagutti S V."/>
        </authorList>
    </citation>
    <scope>NUCLEOTIDE SEQUENCE</scope>
</reference>
<evidence type="ECO:0000256" key="6">
    <source>
        <dbReference type="ARBA" id="ARBA00023163"/>
    </source>
</evidence>
<dbReference type="HAMAP" id="MF_00173">
    <property type="entry name" value="Arg_repressor"/>
    <property type="match status" value="1"/>
</dbReference>
<keyword evidence="6" id="KW-0804">Transcription</keyword>
<name>A0A6J7DXZ9_9ZZZZ</name>
<feature type="domain" description="Arginine repressor DNA-binding" evidence="8">
    <location>
        <begin position="1"/>
        <end position="67"/>
    </location>
</feature>
<dbReference type="GO" id="GO:0005737">
    <property type="term" value="C:cytoplasm"/>
    <property type="evidence" value="ECO:0007669"/>
    <property type="project" value="UniProtKB-SubCell"/>
</dbReference>
<evidence type="ECO:0000256" key="7">
    <source>
        <dbReference type="SAM" id="MobiDB-lite"/>
    </source>
</evidence>
<evidence type="ECO:0000313" key="10">
    <source>
        <dbReference type="EMBL" id="CAB4875526.1"/>
    </source>
</evidence>
<dbReference type="InterPro" id="IPR020900">
    <property type="entry name" value="Arg_repress_DNA-bd"/>
</dbReference>
<keyword evidence="4" id="KW-0805">Transcription regulation</keyword>
<dbReference type="GO" id="GO:0003700">
    <property type="term" value="F:DNA-binding transcription factor activity"/>
    <property type="evidence" value="ECO:0007669"/>
    <property type="project" value="InterPro"/>
</dbReference>
<dbReference type="NCBIfam" id="TIGR01529">
    <property type="entry name" value="argR_whole"/>
    <property type="match status" value="1"/>
</dbReference>
<evidence type="ECO:0000259" key="8">
    <source>
        <dbReference type="Pfam" id="PF01316"/>
    </source>
</evidence>
<dbReference type="InterPro" id="IPR036388">
    <property type="entry name" value="WH-like_DNA-bd_sf"/>
</dbReference>
<dbReference type="Pfam" id="PF02863">
    <property type="entry name" value="Arg_repressor_C"/>
    <property type="match status" value="1"/>
</dbReference>
<keyword evidence="5" id="KW-0238">DNA-binding</keyword>
<evidence type="ECO:0000256" key="2">
    <source>
        <dbReference type="ARBA" id="ARBA00008316"/>
    </source>
</evidence>
<comment type="subcellular location">
    <subcellularLocation>
        <location evidence="1">Cytoplasm</location>
    </subcellularLocation>
</comment>
<dbReference type="PANTHER" id="PTHR34471:SF1">
    <property type="entry name" value="ARGININE REPRESSOR"/>
    <property type="match status" value="1"/>
</dbReference>
<evidence type="ECO:0000256" key="4">
    <source>
        <dbReference type="ARBA" id="ARBA00023015"/>
    </source>
</evidence>
<dbReference type="InterPro" id="IPR020899">
    <property type="entry name" value="Arg_repress_C"/>
</dbReference>
<dbReference type="PRINTS" id="PR01467">
    <property type="entry name" value="ARGREPRESSOR"/>
</dbReference>
<evidence type="ECO:0000259" key="9">
    <source>
        <dbReference type="Pfam" id="PF02863"/>
    </source>
</evidence>
<evidence type="ECO:0000256" key="5">
    <source>
        <dbReference type="ARBA" id="ARBA00023125"/>
    </source>
</evidence>
<protein>
    <submittedName>
        <fullName evidence="10">Unannotated protein</fullName>
    </submittedName>
</protein>
<dbReference type="GO" id="GO:0003677">
    <property type="term" value="F:DNA binding"/>
    <property type="evidence" value="ECO:0007669"/>
    <property type="project" value="UniProtKB-KW"/>
</dbReference>
<dbReference type="AlphaFoldDB" id="A0A6J7DXZ9"/>
<organism evidence="10">
    <name type="scientific">freshwater metagenome</name>
    <dbReference type="NCBI Taxonomy" id="449393"/>
    <lineage>
        <taxon>unclassified sequences</taxon>
        <taxon>metagenomes</taxon>
        <taxon>ecological metagenomes</taxon>
    </lineage>
</organism>
<evidence type="ECO:0000256" key="1">
    <source>
        <dbReference type="ARBA" id="ARBA00004496"/>
    </source>
</evidence>
<sequence length="161" mass="17355">MTKSQRQHRVSEIIEAEVVSTAAQIVTHLKKDGIAATQATVTRDLQEIGAVKSRDDDGHRRFKLPEQPSRGSAPLDHLRRMMGEWAVAIDNAGHLVVIRTPPGCAHVVASALDRSSLQGVLGTVAGDDTILVIAKENYGGTTLRDDLCRLSGLEISVKGKK</sequence>
<accession>A0A6J7DXZ9</accession>
<feature type="region of interest" description="Disordered" evidence="7">
    <location>
        <begin position="53"/>
        <end position="74"/>
    </location>
</feature>
<dbReference type="GO" id="GO:0006525">
    <property type="term" value="P:arginine metabolic process"/>
    <property type="evidence" value="ECO:0007669"/>
    <property type="project" value="InterPro"/>
</dbReference>
<dbReference type="InterPro" id="IPR036251">
    <property type="entry name" value="Arg_repress_C_sf"/>
</dbReference>
<dbReference type="Gene3D" id="3.30.1360.40">
    <property type="match status" value="1"/>
</dbReference>
<dbReference type="PANTHER" id="PTHR34471">
    <property type="entry name" value="ARGININE REPRESSOR"/>
    <property type="match status" value="1"/>
</dbReference>
<dbReference type="InterPro" id="IPR036390">
    <property type="entry name" value="WH_DNA-bd_sf"/>
</dbReference>
<dbReference type="InterPro" id="IPR001669">
    <property type="entry name" value="Arg_repress"/>
</dbReference>
<dbReference type="GO" id="GO:0034618">
    <property type="term" value="F:arginine binding"/>
    <property type="evidence" value="ECO:0007669"/>
    <property type="project" value="InterPro"/>
</dbReference>
<gene>
    <name evidence="10" type="ORF">UFOPK3381_01054</name>
</gene>
<dbReference type="Pfam" id="PF01316">
    <property type="entry name" value="Arg_repressor"/>
    <property type="match status" value="1"/>
</dbReference>
<dbReference type="GO" id="GO:0051259">
    <property type="term" value="P:protein complex oligomerization"/>
    <property type="evidence" value="ECO:0007669"/>
    <property type="project" value="InterPro"/>
</dbReference>
<dbReference type="Gene3D" id="1.10.10.10">
    <property type="entry name" value="Winged helix-like DNA-binding domain superfamily/Winged helix DNA-binding domain"/>
    <property type="match status" value="1"/>
</dbReference>
<dbReference type="EMBL" id="CAFBLN010000050">
    <property type="protein sequence ID" value="CAB4875526.1"/>
    <property type="molecule type" value="Genomic_DNA"/>
</dbReference>